<reference evidence="2 3" key="1">
    <citation type="submission" date="2021-06" db="EMBL/GenBank/DDBJ databases">
        <title>Genome sequence of Babesia caballi.</title>
        <authorList>
            <person name="Yamagishi J."/>
            <person name="Kidaka T."/>
            <person name="Ochi A."/>
        </authorList>
    </citation>
    <scope>NUCLEOTIDE SEQUENCE [LARGE SCALE GENOMIC DNA]</scope>
    <source>
        <strain evidence="2">USDA-D6B2</strain>
    </source>
</reference>
<evidence type="ECO:0000313" key="2">
    <source>
        <dbReference type="EMBL" id="GIX61268.1"/>
    </source>
</evidence>
<sequence length="350" mass="37376">MTSGGKPLTDPPKNLKEAIDWVLCMSGNYGEGKKAIQKLAKEVLILLNTATVGEHPVGNVHGVSVATLLCGDANGSGYGADNYKPIESLGNGLRALIGWQGGTVGTNGIGKQEYEYSYKDQNTSSSVDNDNAAKIFLALIPLVFFALGFLYWQCQGQWKTSTVGDGPLHEFLVHMGFTAENLNKDIDGSQISGMFAHFDEFKNAEWKPTYPAFLQKVGKEGKMRFMFKPSHVPLYILCLIALTYITKTSNPSLTDKIPQTQNDIIETLNKLSEAMGNLRVSGLEKLSNAYLELNTAITNAIKSTESTSSGAGSIAGSLFGTAAVGGAGAALATNVGGITTTLTNFIPIFK</sequence>
<evidence type="ECO:0000313" key="3">
    <source>
        <dbReference type="Proteomes" id="UP001497744"/>
    </source>
</evidence>
<gene>
    <name evidence="2" type="ORF">BcabD6B2_07030</name>
</gene>
<accession>A0AAV4LN44</accession>
<keyword evidence="3" id="KW-1185">Reference proteome</keyword>
<dbReference type="GeneID" id="94192751"/>
<name>A0AAV4LN44_BABCB</name>
<keyword evidence="1" id="KW-0812">Transmembrane</keyword>
<evidence type="ECO:0000256" key="1">
    <source>
        <dbReference type="SAM" id="Phobius"/>
    </source>
</evidence>
<keyword evidence="1" id="KW-1133">Transmembrane helix</keyword>
<dbReference type="EMBL" id="BPLF01000001">
    <property type="protein sequence ID" value="GIX61268.1"/>
    <property type="molecule type" value="Genomic_DNA"/>
</dbReference>
<feature type="transmembrane region" description="Helical" evidence="1">
    <location>
        <begin position="225"/>
        <end position="245"/>
    </location>
</feature>
<feature type="transmembrane region" description="Helical" evidence="1">
    <location>
        <begin position="132"/>
        <end position="152"/>
    </location>
</feature>
<protein>
    <submittedName>
        <fullName evidence="2">Variant erythrocyte surface antigen-1 family protein</fullName>
    </submittedName>
</protein>
<proteinExistence type="predicted"/>
<keyword evidence="1" id="KW-0472">Membrane</keyword>
<dbReference type="Proteomes" id="UP001497744">
    <property type="component" value="Unassembled WGS sequence"/>
</dbReference>
<dbReference type="AlphaFoldDB" id="A0AAV4LN44"/>
<comment type="caution">
    <text evidence="2">The sequence shown here is derived from an EMBL/GenBank/DDBJ whole genome shotgun (WGS) entry which is preliminary data.</text>
</comment>
<dbReference type="RefSeq" id="XP_067713339.1">
    <property type="nucleotide sequence ID" value="XM_067857238.1"/>
</dbReference>
<organism evidence="2 3">
    <name type="scientific">Babesia caballi</name>
    <dbReference type="NCBI Taxonomy" id="5871"/>
    <lineage>
        <taxon>Eukaryota</taxon>
        <taxon>Sar</taxon>
        <taxon>Alveolata</taxon>
        <taxon>Apicomplexa</taxon>
        <taxon>Aconoidasida</taxon>
        <taxon>Piroplasmida</taxon>
        <taxon>Babesiidae</taxon>
        <taxon>Babesia</taxon>
    </lineage>
</organism>